<feature type="compositionally biased region" description="Pro residues" evidence="1">
    <location>
        <begin position="796"/>
        <end position="808"/>
    </location>
</feature>
<feature type="compositionally biased region" description="Low complexity" evidence="1">
    <location>
        <begin position="1"/>
        <end position="12"/>
    </location>
</feature>
<dbReference type="AlphaFoldDB" id="A0A1V8SG47"/>
<evidence type="ECO:0000313" key="3">
    <source>
        <dbReference type="Proteomes" id="UP000192596"/>
    </source>
</evidence>
<dbReference type="STRING" id="1507870.A0A1V8SG47"/>
<reference evidence="3" key="1">
    <citation type="submission" date="2017-03" db="EMBL/GenBank/DDBJ databases">
        <title>Genomes of endolithic fungi from Antarctica.</title>
        <authorList>
            <person name="Coleine C."/>
            <person name="Masonjones S."/>
            <person name="Stajich J.E."/>
        </authorList>
    </citation>
    <scope>NUCLEOTIDE SEQUENCE [LARGE SCALE GENOMIC DNA]</scope>
    <source>
        <strain evidence="3">CCFEE 5527</strain>
    </source>
</reference>
<dbReference type="OrthoDB" id="5333304at2759"/>
<feature type="compositionally biased region" description="Polar residues" evidence="1">
    <location>
        <begin position="413"/>
        <end position="422"/>
    </location>
</feature>
<comment type="caution">
    <text evidence="2">The sequence shown here is derived from an EMBL/GenBank/DDBJ whole genome shotgun (WGS) entry which is preliminary data.</text>
</comment>
<keyword evidence="3" id="KW-1185">Reference proteome</keyword>
<gene>
    <name evidence="2" type="ORF">B0A48_15895</name>
</gene>
<feature type="region of interest" description="Disordered" evidence="1">
    <location>
        <begin position="1"/>
        <end position="20"/>
    </location>
</feature>
<accession>A0A1V8SG47</accession>
<feature type="compositionally biased region" description="Acidic residues" evidence="1">
    <location>
        <begin position="288"/>
        <end position="300"/>
    </location>
</feature>
<name>A0A1V8SG47_9PEZI</name>
<sequence>MATLAGTAAQDSASDDADGSSADAFYQQLFAVRDAVVAGSHAKIVLPAGAVERLKTSLRDLDGVFSYEDEPERIAPRVQSDGSVQTNTALPSDSVQDDLPGLGSAAGTKVVDSFNTKTASSGLDPIFLEKSDSLVKAESRLKRQRIEKDLATQSDSTTQAVHAGGGGPLDVDALLAAAQERFPHVSATEPQSAIDVASVVSSFDENDYYSSLVESEWSPDAPSAKGSDRHIGSFMADFEPLQVVASASKTAAGTHGKVVVPSKPLASNSVDNSPASSRAPSRAQEVNGIDEADDEDEEYSPPEPIVQNGARGVRKASVNMLEDGEEEESDYEPGEIAQVVANGSQAFNGVHPALHYQEAPTYRSHLTHIAAPQPNRVSPLAVQKGPNVELELVNGRPEIVHKQTTRRGYPMQSRASSTSPPATRNGPAPIGKRKSARLNKQAPAEPKGKKRKRTNEQQNNNTARKRQERYRAQSPPSPNTQMPANQEPYIKPEPISPPGISDVPVPPEYTGRLSNAQQPIEIDLDSPRQYVQRDQYAYAPPAPYGYAPQPPQPVEYRAVSSGGYRTVQRDTQDLRRVASLHHTQRPVSPSRNVYSPVAPYHAASQGHMDMRQPSMAPPATPARYIEQPPVDSYHAPSQAVRAQSYRESSPAFMAPPAARPRQIVVDQYGRQFYAAEPVVPLASQPVYQSEPEPYYERTQSRMPTMPPPQPKQHVYYESDDQRVAPPPQPLRRQYQPEAPLEYMDTNGYRVREHTAQPPQYAAAPTSPVHQSMPQYETMAPPPPVRQVYRDDQYQQMPPPQLAPPPQPTSPVYAAPTRAYSVRPEAYEPTAATQYMPRQASVAPLQYARQDMQPLSRAASIMPGSEYGVPVYQQQQQRAPSYAMQPPAPVRYVDEYGRELVQQDMRQGSQFR</sequence>
<feature type="compositionally biased region" description="Low complexity" evidence="1">
    <location>
        <begin position="273"/>
        <end position="283"/>
    </location>
</feature>
<evidence type="ECO:0000313" key="2">
    <source>
        <dbReference type="EMBL" id="OQN98063.1"/>
    </source>
</evidence>
<feature type="region of interest" description="Disordered" evidence="1">
    <location>
        <begin position="254"/>
        <end position="312"/>
    </location>
</feature>
<feature type="region of interest" description="Disordered" evidence="1">
    <location>
        <begin position="395"/>
        <end position="502"/>
    </location>
</feature>
<proteinExistence type="predicted"/>
<feature type="compositionally biased region" description="Polar residues" evidence="1">
    <location>
        <begin position="80"/>
        <end position="94"/>
    </location>
</feature>
<evidence type="ECO:0000256" key="1">
    <source>
        <dbReference type="SAM" id="MobiDB-lite"/>
    </source>
</evidence>
<feature type="region of interest" description="Disordered" evidence="1">
    <location>
        <begin position="692"/>
        <end position="713"/>
    </location>
</feature>
<organism evidence="2 3">
    <name type="scientific">Cryoendolithus antarcticus</name>
    <dbReference type="NCBI Taxonomy" id="1507870"/>
    <lineage>
        <taxon>Eukaryota</taxon>
        <taxon>Fungi</taxon>
        <taxon>Dikarya</taxon>
        <taxon>Ascomycota</taxon>
        <taxon>Pezizomycotina</taxon>
        <taxon>Dothideomycetes</taxon>
        <taxon>Dothideomycetidae</taxon>
        <taxon>Cladosporiales</taxon>
        <taxon>Cladosporiaceae</taxon>
        <taxon>Cryoendolithus</taxon>
    </lineage>
</organism>
<dbReference type="Proteomes" id="UP000192596">
    <property type="component" value="Unassembled WGS sequence"/>
</dbReference>
<feature type="region of interest" description="Disordered" evidence="1">
    <location>
        <begin position="793"/>
        <end position="813"/>
    </location>
</feature>
<dbReference type="InParanoid" id="A0A1V8SG47"/>
<feature type="region of interest" description="Disordered" evidence="1">
    <location>
        <begin position="72"/>
        <end position="98"/>
    </location>
</feature>
<dbReference type="EMBL" id="NAJO01000048">
    <property type="protein sequence ID" value="OQN98063.1"/>
    <property type="molecule type" value="Genomic_DNA"/>
</dbReference>
<protein>
    <submittedName>
        <fullName evidence="2">Uncharacterized protein</fullName>
    </submittedName>
</protein>